<dbReference type="WBParaSite" id="EVEC_0000304301-mRNA-1">
    <property type="protein sequence ID" value="EVEC_0000304301-mRNA-1"/>
    <property type="gene ID" value="EVEC_0000304301"/>
</dbReference>
<feature type="compositionally biased region" description="Basic and acidic residues" evidence="3">
    <location>
        <begin position="95"/>
        <end position="108"/>
    </location>
</feature>
<dbReference type="Proteomes" id="UP000274131">
    <property type="component" value="Unassembled WGS sequence"/>
</dbReference>
<protein>
    <recommendedName>
        <fullName evidence="2">Succinate dehydrogenase assembly factor 4, mitochondrial</fullName>
    </recommendedName>
</protein>
<feature type="compositionally biased region" description="Basic and acidic residues" evidence="3">
    <location>
        <begin position="39"/>
        <end position="71"/>
    </location>
</feature>
<evidence type="ECO:0000256" key="3">
    <source>
        <dbReference type="SAM" id="MobiDB-lite"/>
    </source>
</evidence>
<gene>
    <name evidence="4" type="ORF">EVEC_LOCUS2751</name>
</gene>
<evidence type="ECO:0000313" key="6">
    <source>
        <dbReference type="WBParaSite" id="EVEC_0000304301-mRNA-1"/>
    </source>
</evidence>
<evidence type="ECO:0000313" key="5">
    <source>
        <dbReference type="Proteomes" id="UP000274131"/>
    </source>
</evidence>
<dbReference type="STRING" id="51028.A0A0N4UZI7"/>
<dbReference type="GO" id="GO:0034553">
    <property type="term" value="P:mitochondrial respiratory chain complex II assembly"/>
    <property type="evidence" value="ECO:0007669"/>
    <property type="project" value="TreeGrafter"/>
</dbReference>
<dbReference type="PANTHER" id="PTHR28524">
    <property type="entry name" value="SUCCINATE DEHYDROGENASE ASSEMBLY FACTOR 4, MITOCHONDRIAL"/>
    <property type="match status" value="1"/>
</dbReference>
<evidence type="ECO:0000256" key="2">
    <source>
        <dbReference type="ARBA" id="ARBA00022170"/>
    </source>
</evidence>
<reference evidence="4 5" key="2">
    <citation type="submission" date="2018-10" db="EMBL/GenBank/DDBJ databases">
        <authorList>
            <consortium name="Pathogen Informatics"/>
        </authorList>
    </citation>
    <scope>NUCLEOTIDE SEQUENCE [LARGE SCALE GENOMIC DNA]</scope>
</reference>
<evidence type="ECO:0000313" key="4">
    <source>
        <dbReference type="EMBL" id="VDD87608.1"/>
    </source>
</evidence>
<feature type="region of interest" description="Disordered" evidence="3">
    <location>
        <begin position="35"/>
        <end position="108"/>
    </location>
</feature>
<dbReference type="Pfam" id="PF07896">
    <property type="entry name" value="DUF1674"/>
    <property type="match status" value="1"/>
</dbReference>
<organism evidence="6">
    <name type="scientific">Enterobius vermicularis</name>
    <name type="common">Human pinworm</name>
    <dbReference type="NCBI Taxonomy" id="51028"/>
    <lineage>
        <taxon>Eukaryota</taxon>
        <taxon>Metazoa</taxon>
        <taxon>Ecdysozoa</taxon>
        <taxon>Nematoda</taxon>
        <taxon>Chromadorea</taxon>
        <taxon>Rhabditida</taxon>
        <taxon>Spirurina</taxon>
        <taxon>Oxyuridomorpha</taxon>
        <taxon>Oxyuroidea</taxon>
        <taxon>Oxyuridae</taxon>
        <taxon>Enterobius</taxon>
    </lineage>
</organism>
<keyword evidence="5" id="KW-1185">Reference proteome</keyword>
<dbReference type="GO" id="GO:0005739">
    <property type="term" value="C:mitochondrion"/>
    <property type="evidence" value="ECO:0007669"/>
    <property type="project" value="TreeGrafter"/>
</dbReference>
<dbReference type="AlphaFoldDB" id="A0A0N4UZI7"/>
<reference evidence="6" key="1">
    <citation type="submission" date="2017-02" db="UniProtKB">
        <authorList>
            <consortium name="WormBaseParasite"/>
        </authorList>
    </citation>
    <scope>IDENTIFICATION</scope>
</reference>
<dbReference type="OrthoDB" id="201362at2759"/>
<comment type="similarity">
    <text evidence="1">Belongs to the SDHAF4 family.</text>
</comment>
<accession>A0A0N4UZI7</accession>
<evidence type="ECO:0000256" key="1">
    <source>
        <dbReference type="ARBA" id="ARBA00005701"/>
    </source>
</evidence>
<dbReference type="EMBL" id="UXUI01007444">
    <property type="protein sequence ID" value="VDD87608.1"/>
    <property type="molecule type" value="Genomic_DNA"/>
</dbReference>
<dbReference type="InterPro" id="IPR012875">
    <property type="entry name" value="SDHF4"/>
</dbReference>
<proteinExistence type="inferred from homology"/>
<dbReference type="PANTHER" id="PTHR28524:SF3">
    <property type="entry name" value="SUCCINATE DEHYDROGENASE ASSEMBLY FACTOR 4, MITOCHONDRIAL"/>
    <property type="match status" value="1"/>
</dbReference>
<sequence length="108" mass="12239">MHNNPFVIVLESPVMYRLPLCRLNWANTNTLRRLSSSKQKVELPKEDLKKKVPKGKLDDPVCDKPYEDPYLPKHPGGVNPITGEIGGPAGPEPTRYGDWERKGRVTDF</sequence>
<name>A0A0N4UZI7_ENTVE</name>